<dbReference type="Gene3D" id="3.40.50.300">
    <property type="entry name" value="P-loop containing nucleotide triphosphate hydrolases"/>
    <property type="match status" value="1"/>
</dbReference>
<evidence type="ECO:0000256" key="2">
    <source>
        <dbReference type="ARBA" id="ARBA00022737"/>
    </source>
</evidence>
<dbReference type="PANTHER" id="PTHR19879:SF9">
    <property type="entry name" value="TRANSCRIPTION INITIATION FACTOR TFIID SUBUNIT 5"/>
    <property type="match status" value="1"/>
</dbReference>
<dbReference type="InterPro" id="IPR019775">
    <property type="entry name" value="WD40_repeat_CS"/>
</dbReference>
<dbReference type="InterPro" id="IPR007111">
    <property type="entry name" value="NACHT_NTPase"/>
</dbReference>
<sequence>MTTNTVGALHASEQAKVHVGNYYSNDVHIYNEPNANRCLADLRLTDPRVDKTRIEQTKDGLLRDSYKWILRHGDFRRWRDGKDSRMLWIKGDAGKGKTMLLCGIVDELQQSSQGLGTKARAGDQPDSMVNKLSRQFKKLSLSRAPLSFFFCQGTDSRLNHATAVLRGLIYLLLLQRPSLIRHIQGGYNHAGRRLFDGPDSFYALSQALSRMLRDRRAKGSYMVIDALDECETGLAQLLDFIVQSASSTSMNVKWIVSSRNRHDIEQLLRLDDSGTMLSLELNARQVADSINTYIEHKVSQLVSLNGDRQLQCQVRDAMCRKADGTFLWAALVAKELQNVQAWDVLRVLEQIPPGLMPFYERMMEHVQQLPSENREYCRRVISTATIVYRPLHLCELGPLACLPGHVSSKLRSVEKVVEMCGSFLTIRDNHVYLIHQSAKDYLTGERSRDIFTSNIAAAHHTLFSMALQVMKDTLRRDVYHLRYPGFPIEEVEVPDTDPLAPARYACTHWVDHLHDCDPTRNAANDLQDGGSVDKFLRRSYLHWLEALSLLRSMSEGTTSLLRLEELLQGRMSQLANLVRDGYRFVQNYKWAIENSPLQVYAAALIFSPTRSIIRNCFQNDEPKWVVKSPAVEDDWSVCLQTLEGHSEAVSSVAWSPDAARLASASQDGSVKIWDAVTGRCISTLEGHSDSLSSVAWSPNAARLASGSLDGTVKIWDAVTGRCISTFDGHEDNTVWSVAWSPNIARLASASTDDTVKIWDIETGRYITTLEGHTTLVTSVAWSYNTAQLASASYDNTVKIWDPATAQCIATLEGHTSQVTTVAWLPDMAWLASGSWDKTVRIWDTTTAQSIAILEGHSDAVTSVAWLHDTAQLASASHDNTVKIWDTTTGRHVSTLKGHTSQVTTVAWLPDMAWLASGSCDNTVRIWDTATGRCISTLEGHSSAVDSVTWSPDAAWFASTSYNTVKIWDPATYRCIWTLEGHSGTITTVAWSPDMARLASASDDNTVKVWDLATGQCIATVEISRRSYDLKFDTSLSHRLYTGDGTINLPPTLPSTTLAVTSTDHVSPLPRYMERYSVGSSNAWITYQDQNLLWLHPEYRPRSFDVRGTRMVLGTASGRIWMIVFSEDNPISQQG</sequence>
<feature type="repeat" description="WD" evidence="3">
    <location>
        <begin position="684"/>
        <end position="725"/>
    </location>
</feature>
<name>A0AAN6ZY38_9PEZI</name>
<organism evidence="5 6">
    <name type="scientific">Chaetomidium leptoderma</name>
    <dbReference type="NCBI Taxonomy" id="669021"/>
    <lineage>
        <taxon>Eukaryota</taxon>
        <taxon>Fungi</taxon>
        <taxon>Dikarya</taxon>
        <taxon>Ascomycota</taxon>
        <taxon>Pezizomycotina</taxon>
        <taxon>Sordariomycetes</taxon>
        <taxon>Sordariomycetidae</taxon>
        <taxon>Sordariales</taxon>
        <taxon>Chaetomiaceae</taxon>
        <taxon>Chaetomidium</taxon>
    </lineage>
</organism>
<feature type="repeat" description="WD" evidence="3">
    <location>
        <begin position="727"/>
        <end position="768"/>
    </location>
</feature>
<gene>
    <name evidence="5" type="ORF">C8A00DRAFT_32767</name>
</gene>
<feature type="repeat" description="WD" evidence="3">
    <location>
        <begin position="811"/>
        <end position="852"/>
    </location>
</feature>
<dbReference type="InterPro" id="IPR001632">
    <property type="entry name" value="WD40_G-protein_beta-like"/>
</dbReference>
<evidence type="ECO:0000259" key="4">
    <source>
        <dbReference type="PROSITE" id="PS50837"/>
    </source>
</evidence>
<feature type="repeat" description="WD" evidence="3">
    <location>
        <begin position="978"/>
        <end position="1019"/>
    </location>
</feature>
<dbReference type="AlphaFoldDB" id="A0AAN6ZY38"/>
<dbReference type="PROSITE" id="PS50082">
    <property type="entry name" value="WD_REPEATS_2"/>
    <property type="match status" value="9"/>
</dbReference>
<dbReference type="Pfam" id="PF24883">
    <property type="entry name" value="NPHP3_N"/>
    <property type="match status" value="1"/>
</dbReference>
<comment type="caution">
    <text evidence="5">The sequence shown here is derived from an EMBL/GenBank/DDBJ whole genome shotgun (WGS) entry which is preliminary data.</text>
</comment>
<dbReference type="InterPro" id="IPR027417">
    <property type="entry name" value="P-loop_NTPase"/>
</dbReference>
<evidence type="ECO:0000256" key="3">
    <source>
        <dbReference type="PROSITE-ProRule" id="PRU00221"/>
    </source>
</evidence>
<keyword evidence="6" id="KW-1185">Reference proteome</keyword>
<dbReference type="SUPFAM" id="SSF117289">
    <property type="entry name" value="Nucleoporin domain"/>
    <property type="match status" value="1"/>
</dbReference>
<dbReference type="InterPro" id="IPR020472">
    <property type="entry name" value="WD40_PAC1"/>
</dbReference>
<reference evidence="5" key="2">
    <citation type="submission" date="2023-05" db="EMBL/GenBank/DDBJ databases">
        <authorList>
            <consortium name="Lawrence Berkeley National Laboratory"/>
            <person name="Steindorff A."/>
            <person name="Hensen N."/>
            <person name="Bonometti L."/>
            <person name="Westerberg I."/>
            <person name="Brannstrom I.O."/>
            <person name="Guillou S."/>
            <person name="Cros-Aarteil S."/>
            <person name="Calhoun S."/>
            <person name="Haridas S."/>
            <person name="Kuo A."/>
            <person name="Mondo S."/>
            <person name="Pangilinan J."/>
            <person name="Riley R."/>
            <person name="Labutti K."/>
            <person name="Andreopoulos B."/>
            <person name="Lipzen A."/>
            <person name="Chen C."/>
            <person name="Yanf M."/>
            <person name="Daum C."/>
            <person name="Ng V."/>
            <person name="Clum A."/>
            <person name="Ohm R."/>
            <person name="Martin F."/>
            <person name="Silar P."/>
            <person name="Natvig D."/>
            <person name="Lalanne C."/>
            <person name="Gautier V."/>
            <person name="Ament-Velasquez S.L."/>
            <person name="Kruys A."/>
            <person name="Hutchinson M.I."/>
            <person name="Powell A.J."/>
            <person name="Barry K."/>
            <person name="Miller A.N."/>
            <person name="Grigoriev I.V."/>
            <person name="Debuchy R."/>
            <person name="Gladieux P."/>
            <person name="Thoren M.H."/>
            <person name="Johannesson H."/>
        </authorList>
    </citation>
    <scope>NUCLEOTIDE SEQUENCE</scope>
    <source>
        <strain evidence="5">CBS 538.74</strain>
    </source>
</reference>
<dbReference type="PRINTS" id="PR00320">
    <property type="entry name" value="GPROTEINBRPT"/>
</dbReference>
<reference evidence="5" key="1">
    <citation type="journal article" date="2023" name="Mol. Phylogenet. Evol.">
        <title>Genome-scale phylogeny and comparative genomics of the fungal order Sordariales.</title>
        <authorList>
            <person name="Hensen N."/>
            <person name="Bonometti L."/>
            <person name="Westerberg I."/>
            <person name="Brannstrom I.O."/>
            <person name="Guillou S."/>
            <person name="Cros-Aarteil S."/>
            <person name="Calhoun S."/>
            <person name="Haridas S."/>
            <person name="Kuo A."/>
            <person name="Mondo S."/>
            <person name="Pangilinan J."/>
            <person name="Riley R."/>
            <person name="LaButti K."/>
            <person name="Andreopoulos B."/>
            <person name="Lipzen A."/>
            <person name="Chen C."/>
            <person name="Yan M."/>
            <person name="Daum C."/>
            <person name="Ng V."/>
            <person name="Clum A."/>
            <person name="Steindorff A."/>
            <person name="Ohm R.A."/>
            <person name="Martin F."/>
            <person name="Silar P."/>
            <person name="Natvig D.O."/>
            <person name="Lalanne C."/>
            <person name="Gautier V."/>
            <person name="Ament-Velasquez S.L."/>
            <person name="Kruys A."/>
            <person name="Hutchinson M.I."/>
            <person name="Powell A.J."/>
            <person name="Barry K."/>
            <person name="Miller A.N."/>
            <person name="Grigoriev I.V."/>
            <person name="Debuchy R."/>
            <person name="Gladieux P."/>
            <person name="Hiltunen Thoren M."/>
            <person name="Johannesson H."/>
        </authorList>
    </citation>
    <scope>NUCLEOTIDE SEQUENCE</scope>
    <source>
        <strain evidence="5">CBS 538.74</strain>
    </source>
</reference>
<dbReference type="InterPro" id="IPR011047">
    <property type="entry name" value="Quinoprotein_ADH-like_sf"/>
</dbReference>
<dbReference type="PROSITE" id="PS00678">
    <property type="entry name" value="WD_REPEATS_1"/>
    <property type="match status" value="5"/>
</dbReference>
<feature type="repeat" description="WD" evidence="3">
    <location>
        <begin position="769"/>
        <end position="810"/>
    </location>
</feature>
<accession>A0AAN6ZY38</accession>
<feature type="repeat" description="WD" evidence="3">
    <location>
        <begin position="853"/>
        <end position="894"/>
    </location>
</feature>
<dbReference type="InterPro" id="IPR015943">
    <property type="entry name" value="WD40/YVTN_repeat-like_dom_sf"/>
</dbReference>
<dbReference type="PROSITE" id="PS50837">
    <property type="entry name" value="NACHT"/>
    <property type="match status" value="1"/>
</dbReference>
<dbReference type="Pfam" id="PF00400">
    <property type="entry name" value="WD40"/>
    <property type="match status" value="9"/>
</dbReference>
<dbReference type="PANTHER" id="PTHR19879">
    <property type="entry name" value="TRANSCRIPTION INITIATION FACTOR TFIID"/>
    <property type="match status" value="1"/>
</dbReference>
<dbReference type="InterPro" id="IPR056884">
    <property type="entry name" value="NPHP3-like_N"/>
</dbReference>
<dbReference type="PRINTS" id="PR00319">
    <property type="entry name" value="GPROTEINB"/>
</dbReference>
<evidence type="ECO:0000256" key="1">
    <source>
        <dbReference type="ARBA" id="ARBA00022574"/>
    </source>
</evidence>
<dbReference type="SMART" id="SM00320">
    <property type="entry name" value="WD40"/>
    <property type="match status" value="9"/>
</dbReference>
<keyword evidence="2" id="KW-0677">Repeat</keyword>
<proteinExistence type="predicted"/>
<dbReference type="SUPFAM" id="SSF50998">
    <property type="entry name" value="Quinoprotein alcohol dehydrogenase-like"/>
    <property type="match status" value="1"/>
</dbReference>
<dbReference type="CDD" id="cd00200">
    <property type="entry name" value="WD40"/>
    <property type="match status" value="1"/>
</dbReference>
<feature type="repeat" description="WD" evidence="3">
    <location>
        <begin position="937"/>
        <end position="968"/>
    </location>
</feature>
<evidence type="ECO:0000313" key="5">
    <source>
        <dbReference type="EMBL" id="KAK4154419.1"/>
    </source>
</evidence>
<dbReference type="SUPFAM" id="SSF52540">
    <property type="entry name" value="P-loop containing nucleoside triphosphate hydrolases"/>
    <property type="match status" value="1"/>
</dbReference>
<protein>
    <recommendedName>
        <fullName evidence="4">NACHT domain-containing protein</fullName>
    </recommendedName>
</protein>
<dbReference type="PROSITE" id="PS50294">
    <property type="entry name" value="WD_REPEATS_REGION"/>
    <property type="match status" value="9"/>
</dbReference>
<dbReference type="InterPro" id="IPR001680">
    <property type="entry name" value="WD40_rpt"/>
</dbReference>
<keyword evidence="1 3" id="KW-0853">WD repeat</keyword>
<evidence type="ECO:0000313" key="6">
    <source>
        <dbReference type="Proteomes" id="UP001302745"/>
    </source>
</evidence>
<dbReference type="Gene3D" id="2.130.10.10">
    <property type="entry name" value="YVTN repeat-like/Quinoprotein amine dehydrogenase"/>
    <property type="match status" value="5"/>
</dbReference>
<feature type="repeat" description="WD" evidence="3">
    <location>
        <begin position="642"/>
        <end position="683"/>
    </location>
</feature>
<feature type="repeat" description="WD" evidence="3">
    <location>
        <begin position="895"/>
        <end position="936"/>
    </location>
</feature>
<dbReference type="EMBL" id="MU856912">
    <property type="protein sequence ID" value="KAK4154419.1"/>
    <property type="molecule type" value="Genomic_DNA"/>
</dbReference>
<feature type="domain" description="NACHT" evidence="4">
    <location>
        <begin position="85"/>
        <end position="259"/>
    </location>
</feature>
<dbReference type="Proteomes" id="UP001302745">
    <property type="component" value="Unassembled WGS sequence"/>
</dbReference>